<accession>A0A3N0Z1W3</accession>
<dbReference type="PROSITE" id="PS51409">
    <property type="entry name" value="ARGINASE_2"/>
    <property type="match status" value="1"/>
</dbReference>
<evidence type="ECO:0000256" key="1">
    <source>
        <dbReference type="ARBA" id="ARBA00009227"/>
    </source>
</evidence>
<evidence type="ECO:0000313" key="5">
    <source>
        <dbReference type="EMBL" id="ROL52124.1"/>
    </source>
</evidence>
<keyword evidence="6" id="KW-1185">Reference proteome</keyword>
<dbReference type="PANTHER" id="PTHR11358">
    <property type="entry name" value="ARGINASE/AGMATINASE"/>
    <property type="match status" value="1"/>
</dbReference>
<sequence>MSGKGFNVPPSAEFVARVSGIATMFKLPFQKTADGLDAAFVGVPIDTGTSNRPGARFGPRHIRAESAMLRAYSGWTRAAPYESIRVADIGDINVNLFDLKDTCKKIREAYREIVATGCIPLTLGGDHTIAYPILQAVAERLVHTQQALLQVCNTNGFRVVEVVECWHKSLVPLMEEVRSQMGTGPVYLSFDIDSLDPAFAPGTGTPEIAGLTPIQGLEIIRGCRGLNLVGCDLVEVSPPYDTTGNTALTGANLLFEMMCVLPKVKYY</sequence>
<gene>
    <name evidence="5" type="ORF">DPX16_6001</name>
</gene>
<dbReference type="PIRSF" id="PIRSF036979">
    <property type="entry name" value="Arginase"/>
    <property type="match status" value="1"/>
</dbReference>
<dbReference type="OrthoDB" id="9992747at2759"/>
<dbReference type="Pfam" id="PF00491">
    <property type="entry name" value="Arginase"/>
    <property type="match status" value="2"/>
</dbReference>
<comment type="caution">
    <text evidence="5">The sequence shown here is derived from an EMBL/GenBank/DDBJ whole genome shotgun (WGS) entry which is preliminary data.</text>
</comment>
<dbReference type="InterPro" id="IPR023696">
    <property type="entry name" value="Ureohydrolase_dom_sf"/>
</dbReference>
<dbReference type="SUPFAM" id="SSF52768">
    <property type="entry name" value="Arginase/deacetylase"/>
    <property type="match status" value="1"/>
</dbReference>
<evidence type="ECO:0000256" key="2">
    <source>
        <dbReference type="ARBA" id="ARBA00022723"/>
    </source>
</evidence>
<dbReference type="Gene3D" id="3.40.800.10">
    <property type="entry name" value="Ureohydrolase domain"/>
    <property type="match status" value="2"/>
</dbReference>
<dbReference type="GO" id="GO:0046872">
    <property type="term" value="F:metal ion binding"/>
    <property type="evidence" value="ECO:0007669"/>
    <property type="project" value="UniProtKB-KW"/>
</dbReference>
<reference evidence="5 6" key="1">
    <citation type="submission" date="2018-10" db="EMBL/GenBank/DDBJ databases">
        <title>Genome assembly for a Yunnan-Guizhou Plateau 3E fish, Anabarilius grahami (Regan), and its evolutionary and genetic applications.</title>
        <authorList>
            <person name="Jiang W."/>
        </authorList>
    </citation>
    <scope>NUCLEOTIDE SEQUENCE [LARGE SCALE GENOMIC DNA]</scope>
    <source>
        <strain evidence="5">AG-KIZ</strain>
        <tissue evidence="5">Muscle</tissue>
    </source>
</reference>
<evidence type="ECO:0000256" key="3">
    <source>
        <dbReference type="ARBA" id="ARBA00022801"/>
    </source>
</evidence>
<dbReference type="Proteomes" id="UP000281406">
    <property type="component" value="Unassembled WGS sequence"/>
</dbReference>
<dbReference type="PANTHER" id="PTHR11358:SF26">
    <property type="entry name" value="GUANIDINO ACID HYDROLASE, MITOCHONDRIAL"/>
    <property type="match status" value="1"/>
</dbReference>
<dbReference type="GO" id="GO:0033389">
    <property type="term" value="P:putrescine biosynthetic process from arginine, via agmatine"/>
    <property type="evidence" value="ECO:0007669"/>
    <property type="project" value="TreeGrafter"/>
</dbReference>
<dbReference type="GO" id="GO:0008783">
    <property type="term" value="F:agmatinase activity"/>
    <property type="evidence" value="ECO:0007669"/>
    <property type="project" value="TreeGrafter"/>
</dbReference>
<protein>
    <submittedName>
        <fullName evidence="5">Agmatinase, mitochondrial</fullName>
    </submittedName>
</protein>
<organism evidence="5 6">
    <name type="scientific">Anabarilius grahami</name>
    <name type="common">Kanglang fish</name>
    <name type="synonym">Barilius grahami</name>
    <dbReference type="NCBI Taxonomy" id="495550"/>
    <lineage>
        <taxon>Eukaryota</taxon>
        <taxon>Metazoa</taxon>
        <taxon>Chordata</taxon>
        <taxon>Craniata</taxon>
        <taxon>Vertebrata</taxon>
        <taxon>Euteleostomi</taxon>
        <taxon>Actinopterygii</taxon>
        <taxon>Neopterygii</taxon>
        <taxon>Teleostei</taxon>
        <taxon>Ostariophysi</taxon>
        <taxon>Cypriniformes</taxon>
        <taxon>Xenocyprididae</taxon>
        <taxon>Xenocypridinae</taxon>
        <taxon>Xenocypridinae incertae sedis</taxon>
        <taxon>Anabarilius</taxon>
    </lineage>
</organism>
<dbReference type="InterPro" id="IPR006035">
    <property type="entry name" value="Ureohydrolase"/>
</dbReference>
<dbReference type="EMBL" id="RJVU01017312">
    <property type="protein sequence ID" value="ROL52124.1"/>
    <property type="molecule type" value="Genomic_DNA"/>
</dbReference>
<evidence type="ECO:0000256" key="4">
    <source>
        <dbReference type="RuleBase" id="RU003684"/>
    </source>
</evidence>
<dbReference type="PROSITE" id="PS01053">
    <property type="entry name" value="ARGINASE_1"/>
    <property type="match status" value="1"/>
</dbReference>
<name>A0A3N0Z1W3_ANAGA</name>
<dbReference type="AlphaFoldDB" id="A0A3N0Z1W3"/>
<keyword evidence="3 4" id="KW-0378">Hydrolase</keyword>
<proteinExistence type="inferred from homology"/>
<dbReference type="CDD" id="cd11592">
    <property type="entry name" value="Agmatinase_PAH"/>
    <property type="match status" value="1"/>
</dbReference>
<comment type="similarity">
    <text evidence="1">Belongs to the arginase family. Agmatinase subfamily.</text>
</comment>
<dbReference type="InterPro" id="IPR020855">
    <property type="entry name" value="Ureohydrolase_Mn_BS"/>
</dbReference>
<keyword evidence="2" id="KW-0479">Metal-binding</keyword>
<evidence type="ECO:0000313" key="6">
    <source>
        <dbReference type="Proteomes" id="UP000281406"/>
    </source>
</evidence>